<keyword evidence="2" id="KW-0472">Membrane</keyword>
<evidence type="ECO:0000313" key="4">
    <source>
        <dbReference type="Proteomes" id="UP001201980"/>
    </source>
</evidence>
<dbReference type="EMBL" id="JAKWBI020000602">
    <property type="protein sequence ID" value="KAJ2893476.1"/>
    <property type="molecule type" value="Genomic_DNA"/>
</dbReference>
<name>A0AAD5RH15_9PEZI</name>
<evidence type="ECO:0000256" key="1">
    <source>
        <dbReference type="SAM" id="MobiDB-lite"/>
    </source>
</evidence>
<feature type="transmembrane region" description="Helical" evidence="2">
    <location>
        <begin position="45"/>
        <end position="67"/>
    </location>
</feature>
<organism evidence="3 4">
    <name type="scientific">Zalerion maritima</name>
    <dbReference type="NCBI Taxonomy" id="339359"/>
    <lineage>
        <taxon>Eukaryota</taxon>
        <taxon>Fungi</taxon>
        <taxon>Dikarya</taxon>
        <taxon>Ascomycota</taxon>
        <taxon>Pezizomycotina</taxon>
        <taxon>Sordariomycetes</taxon>
        <taxon>Lulworthiomycetidae</taxon>
        <taxon>Lulworthiales</taxon>
        <taxon>Lulworthiaceae</taxon>
        <taxon>Zalerion</taxon>
    </lineage>
</organism>
<feature type="region of interest" description="Disordered" evidence="1">
    <location>
        <begin position="146"/>
        <end position="179"/>
    </location>
</feature>
<dbReference type="AlphaFoldDB" id="A0AAD5RH15"/>
<protein>
    <submittedName>
        <fullName evidence="3">HET-domain-containing protein</fullName>
    </submittedName>
</protein>
<keyword evidence="4" id="KW-1185">Reference proteome</keyword>
<sequence>MSRGIFSVGLNCSFSHSHHAEKEGGVSLKKFGCTVAAYATLMAPYAVGIVGLVPVLLAAGCGPGAYIRCIHGRSRSGHPASRCEHEGFDLVFLHFLAIHQAMDISLPEKHPPLFGPSYPLDPPQHCRGFPTMIRITAPALTFPAATPIRPRPVPKPALPKRRQEASFPNSLATPVPPSL</sequence>
<accession>A0AAD5RH15</accession>
<dbReference type="Proteomes" id="UP001201980">
    <property type="component" value="Unassembled WGS sequence"/>
</dbReference>
<comment type="caution">
    <text evidence="3">The sequence shown here is derived from an EMBL/GenBank/DDBJ whole genome shotgun (WGS) entry which is preliminary data.</text>
</comment>
<keyword evidence="2" id="KW-0812">Transmembrane</keyword>
<evidence type="ECO:0000313" key="3">
    <source>
        <dbReference type="EMBL" id="KAJ2893476.1"/>
    </source>
</evidence>
<evidence type="ECO:0000256" key="2">
    <source>
        <dbReference type="SAM" id="Phobius"/>
    </source>
</evidence>
<proteinExistence type="predicted"/>
<keyword evidence="2" id="KW-1133">Transmembrane helix</keyword>
<gene>
    <name evidence="3" type="ORF">MKZ38_008653</name>
</gene>
<reference evidence="3" key="1">
    <citation type="submission" date="2022-07" db="EMBL/GenBank/DDBJ databases">
        <title>Draft genome sequence of Zalerion maritima ATCC 34329, a (micro)plastics degrading marine fungus.</title>
        <authorList>
            <person name="Paco A."/>
            <person name="Goncalves M.F.M."/>
            <person name="Rocha-Santos T.A.P."/>
            <person name="Alves A."/>
        </authorList>
    </citation>
    <scope>NUCLEOTIDE SEQUENCE</scope>
    <source>
        <strain evidence="3">ATCC 34329</strain>
    </source>
</reference>